<dbReference type="InterPro" id="IPR039425">
    <property type="entry name" value="RNA_pol_sigma-70-like"/>
</dbReference>
<proteinExistence type="inferred from homology"/>
<dbReference type="SUPFAM" id="SSF88659">
    <property type="entry name" value="Sigma3 and sigma4 domains of RNA polymerase sigma factors"/>
    <property type="match status" value="1"/>
</dbReference>
<keyword evidence="3" id="KW-0731">Sigma factor</keyword>
<dbReference type="SUPFAM" id="SSF88946">
    <property type="entry name" value="Sigma2 domain of RNA polymerase sigma factors"/>
    <property type="match status" value="1"/>
</dbReference>
<keyword evidence="5" id="KW-0804">Transcription</keyword>
<dbReference type="Pfam" id="PF08281">
    <property type="entry name" value="Sigma70_r4_2"/>
    <property type="match status" value="1"/>
</dbReference>
<keyword evidence="2" id="KW-0805">Transcription regulation</keyword>
<keyword evidence="4" id="KW-0238">DNA-binding</keyword>
<dbReference type="InterPro" id="IPR036388">
    <property type="entry name" value="WH-like_DNA-bd_sf"/>
</dbReference>
<dbReference type="Pfam" id="PF04542">
    <property type="entry name" value="Sigma70_r2"/>
    <property type="match status" value="1"/>
</dbReference>
<name>A0ABN2IJ09_9ACTN</name>
<evidence type="ECO:0000256" key="5">
    <source>
        <dbReference type="ARBA" id="ARBA00023163"/>
    </source>
</evidence>
<comment type="caution">
    <text evidence="8">The sequence shown here is derived from an EMBL/GenBank/DDBJ whole genome shotgun (WGS) entry which is preliminary data.</text>
</comment>
<evidence type="ECO:0000256" key="4">
    <source>
        <dbReference type="ARBA" id="ARBA00023125"/>
    </source>
</evidence>
<evidence type="ECO:0000313" key="9">
    <source>
        <dbReference type="Proteomes" id="UP001500618"/>
    </source>
</evidence>
<dbReference type="Gene3D" id="1.10.10.10">
    <property type="entry name" value="Winged helix-like DNA-binding domain superfamily/Winged helix DNA-binding domain"/>
    <property type="match status" value="1"/>
</dbReference>
<feature type="domain" description="RNA polymerase sigma-70 region 2" evidence="6">
    <location>
        <begin position="19"/>
        <end position="84"/>
    </location>
</feature>
<evidence type="ECO:0000256" key="3">
    <source>
        <dbReference type="ARBA" id="ARBA00023082"/>
    </source>
</evidence>
<sequence>MRDIASQLDRDEAFVEQVYRASAPGLVGAAYALTGDRAEAEDVVQEAFIRALAQPGKVAAADSPGAWMRVVALNIARSRFRRRQTHDRLVRQLPLADERLPEPGPDRVMLVAAIGQLPYEQREAVTLYYLADLSVGDIAESQLVSPNVVKSRLRRGRQALAESLAGERCLSAA</sequence>
<dbReference type="RefSeq" id="WP_344313946.1">
    <property type="nucleotide sequence ID" value="NZ_BAAANY010000031.1"/>
</dbReference>
<evidence type="ECO:0000259" key="7">
    <source>
        <dbReference type="Pfam" id="PF08281"/>
    </source>
</evidence>
<dbReference type="InterPro" id="IPR013324">
    <property type="entry name" value="RNA_pol_sigma_r3/r4-like"/>
</dbReference>
<dbReference type="InterPro" id="IPR013249">
    <property type="entry name" value="RNA_pol_sigma70_r4_t2"/>
</dbReference>
<organism evidence="8 9">
    <name type="scientific">Fodinicola feengrottensis</name>
    <dbReference type="NCBI Taxonomy" id="435914"/>
    <lineage>
        <taxon>Bacteria</taxon>
        <taxon>Bacillati</taxon>
        <taxon>Actinomycetota</taxon>
        <taxon>Actinomycetes</taxon>
        <taxon>Mycobacteriales</taxon>
        <taxon>Fodinicola</taxon>
    </lineage>
</organism>
<dbReference type="Gene3D" id="1.10.1740.10">
    <property type="match status" value="1"/>
</dbReference>
<protein>
    <submittedName>
        <fullName evidence="8">SigE family RNA polymerase sigma factor</fullName>
    </submittedName>
</protein>
<evidence type="ECO:0000259" key="6">
    <source>
        <dbReference type="Pfam" id="PF04542"/>
    </source>
</evidence>
<gene>
    <name evidence="8" type="ORF">GCM10009765_63750</name>
</gene>
<evidence type="ECO:0000256" key="1">
    <source>
        <dbReference type="ARBA" id="ARBA00010641"/>
    </source>
</evidence>
<evidence type="ECO:0000313" key="8">
    <source>
        <dbReference type="EMBL" id="GAA1705666.1"/>
    </source>
</evidence>
<keyword evidence="9" id="KW-1185">Reference proteome</keyword>
<dbReference type="InterPro" id="IPR013325">
    <property type="entry name" value="RNA_pol_sigma_r2"/>
</dbReference>
<accession>A0ABN2IJ09</accession>
<dbReference type="PANTHER" id="PTHR43133:SF50">
    <property type="entry name" value="ECF RNA POLYMERASE SIGMA FACTOR SIGM"/>
    <property type="match status" value="1"/>
</dbReference>
<dbReference type="NCBIfam" id="TIGR02937">
    <property type="entry name" value="sigma70-ECF"/>
    <property type="match status" value="1"/>
</dbReference>
<evidence type="ECO:0000256" key="2">
    <source>
        <dbReference type="ARBA" id="ARBA00023015"/>
    </source>
</evidence>
<dbReference type="InterPro" id="IPR014284">
    <property type="entry name" value="RNA_pol_sigma-70_dom"/>
</dbReference>
<dbReference type="PANTHER" id="PTHR43133">
    <property type="entry name" value="RNA POLYMERASE ECF-TYPE SIGMA FACTO"/>
    <property type="match status" value="1"/>
</dbReference>
<feature type="domain" description="RNA polymerase sigma factor 70 region 4 type 2" evidence="7">
    <location>
        <begin position="108"/>
        <end position="160"/>
    </location>
</feature>
<reference evidence="8 9" key="1">
    <citation type="journal article" date="2019" name="Int. J. Syst. Evol. Microbiol.">
        <title>The Global Catalogue of Microorganisms (GCM) 10K type strain sequencing project: providing services to taxonomists for standard genome sequencing and annotation.</title>
        <authorList>
            <consortium name="The Broad Institute Genomics Platform"/>
            <consortium name="The Broad Institute Genome Sequencing Center for Infectious Disease"/>
            <person name="Wu L."/>
            <person name="Ma J."/>
        </authorList>
    </citation>
    <scope>NUCLEOTIDE SEQUENCE [LARGE SCALE GENOMIC DNA]</scope>
    <source>
        <strain evidence="8 9">JCM 14718</strain>
    </source>
</reference>
<dbReference type="InterPro" id="IPR007627">
    <property type="entry name" value="RNA_pol_sigma70_r2"/>
</dbReference>
<comment type="similarity">
    <text evidence="1">Belongs to the sigma-70 factor family. ECF subfamily.</text>
</comment>
<dbReference type="Proteomes" id="UP001500618">
    <property type="component" value="Unassembled WGS sequence"/>
</dbReference>
<dbReference type="EMBL" id="BAAANY010000031">
    <property type="protein sequence ID" value="GAA1705666.1"/>
    <property type="molecule type" value="Genomic_DNA"/>
</dbReference>